<keyword evidence="3" id="KW-1185">Reference proteome</keyword>
<feature type="region of interest" description="Disordered" evidence="1">
    <location>
        <begin position="69"/>
        <end position="93"/>
    </location>
</feature>
<accession>A0ABQ5AY28</accession>
<gene>
    <name evidence="2" type="ORF">Tco_0842007</name>
</gene>
<evidence type="ECO:0000256" key="1">
    <source>
        <dbReference type="SAM" id="MobiDB-lite"/>
    </source>
</evidence>
<name>A0ABQ5AY28_9ASTR</name>
<feature type="compositionally biased region" description="Basic and acidic residues" evidence="1">
    <location>
        <begin position="71"/>
        <end position="93"/>
    </location>
</feature>
<organism evidence="2 3">
    <name type="scientific">Tanacetum coccineum</name>
    <dbReference type="NCBI Taxonomy" id="301880"/>
    <lineage>
        <taxon>Eukaryota</taxon>
        <taxon>Viridiplantae</taxon>
        <taxon>Streptophyta</taxon>
        <taxon>Embryophyta</taxon>
        <taxon>Tracheophyta</taxon>
        <taxon>Spermatophyta</taxon>
        <taxon>Magnoliopsida</taxon>
        <taxon>eudicotyledons</taxon>
        <taxon>Gunneridae</taxon>
        <taxon>Pentapetalae</taxon>
        <taxon>asterids</taxon>
        <taxon>campanulids</taxon>
        <taxon>Asterales</taxon>
        <taxon>Asteraceae</taxon>
        <taxon>Asteroideae</taxon>
        <taxon>Anthemideae</taxon>
        <taxon>Anthemidinae</taxon>
        <taxon>Tanacetum</taxon>
    </lineage>
</organism>
<reference evidence="2" key="2">
    <citation type="submission" date="2022-01" db="EMBL/GenBank/DDBJ databases">
        <authorList>
            <person name="Yamashiro T."/>
            <person name="Shiraishi A."/>
            <person name="Satake H."/>
            <person name="Nakayama K."/>
        </authorList>
    </citation>
    <scope>NUCLEOTIDE SEQUENCE</scope>
</reference>
<protein>
    <submittedName>
        <fullName evidence="2">Uncharacterized protein</fullName>
    </submittedName>
</protein>
<evidence type="ECO:0000313" key="3">
    <source>
        <dbReference type="Proteomes" id="UP001151760"/>
    </source>
</evidence>
<comment type="caution">
    <text evidence="2">The sequence shown here is derived from an EMBL/GenBank/DDBJ whole genome shotgun (WGS) entry which is preliminary data.</text>
</comment>
<dbReference type="Proteomes" id="UP001151760">
    <property type="component" value="Unassembled WGS sequence"/>
</dbReference>
<evidence type="ECO:0000313" key="2">
    <source>
        <dbReference type="EMBL" id="GJT07545.1"/>
    </source>
</evidence>
<sequence>MFHGKLYDKCPTKFKAVGKLISVSYKSKKCKKIEEVQAATNVRVKTLYVQQRSEQKNWTTKRYLEEANPATKEEAKLAKEETEPAAKEEGKDDKKELVDIVKKTLEFDARGVEYGEEVLRYRTTIDPCVVV</sequence>
<dbReference type="EMBL" id="BQNB010012759">
    <property type="protein sequence ID" value="GJT07545.1"/>
    <property type="molecule type" value="Genomic_DNA"/>
</dbReference>
<reference evidence="2" key="1">
    <citation type="journal article" date="2022" name="Int. J. Mol. Sci.">
        <title>Draft Genome of Tanacetum Coccineum: Genomic Comparison of Closely Related Tanacetum-Family Plants.</title>
        <authorList>
            <person name="Yamashiro T."/>
            <person name="Shiraishi A."/>
            <person name="Nakayama K."/>
            <person name="Satake H."/>
        </authorList>
    </citation>
    <scope>NUCLEOTIDE SEQUENCE</scope>
</reference>
<proteinExistence type="predicted"/>